<gene>
    <name evidence="14" type="ORF">RQP53_15490</name>
</gene>
<feature type="domain" description="Histidine kinase" evidence="11">
    <location>
        <begin position="588"/>
        <end position="801"/>
    </location>
</feature>
<evidence type="ECO:0000256" key="1">
    <source>
        <dbReference type="ARBA" id="ARBA00000085"/>
    </source>
</evidence>
<evidence type="ECO:0000259" key="13">
    <source>
        <dbReference type="PROSITE" id="PS50113"/>
    </source>
</evidence>
<dbReference type="RefSeq" id="WP_315651483.1">
    <property type="nucleotide sequence ID" value="NZ_JAVXZY010000006.1"/>
</dbReference>
<dbReference type="SUPFAM" id="SSF47384">
    <property type="entry name" value="Homodimeric domain of signal transducing histidine kinase"/>
    <property type="match status" value="1"/>
</dbReference>
<dbReference type="CDD" id="cd00130">
    <property type="entry name" value="PAS"/>
    <property type="match status" value="1"/>
</dbReference>
<reference evidence="14" key="1">
    <citation type="submission" date="2023-09" db="EMBL/GenBank/DDBJ databases">
        <title>Paucibacter sp. APW11 Genome sequencing and assembly.</title>
        <authorList>
            <person name="Kim I."/>
        </authorList>
    </citation>
    <scope>NUCLEOTIDE SEQUENCE</scope>
    <source>
        <strain evidence="14">APW11</strain>
    </source>
</reference>
<accession>A0ABU3PDR4</accession>
<dbReference type="Proteomes" id="UP001246372">
    <property type="component" value="Unassembled WGS sequence"/>
</dbReference>
<sequence length="811" mass="88851">MNESASRQQAAAVRQALSPDLPASTAERLLRRYRRMLWLLATPLLALVLLLGAWHGWTAYRNAVAALESEALLQQARVQGLTRELSQHVNEMRRQVERGLLLPAREPDPLLAQSLQQDARKGYHLDTLPQLVRPGLAQLIWPQAQAPDAASLWRLQSLAELTEAAHTRNPLLTASYVLTWPAPALLHYPWLPSDQLSRTPGLSDWYGSPLFRAAQPERNGAQKPFWLVSRVEHGPDSASDERILAHAAPVYVGEQFRGLVGAEIRGSAVAKALAGKGLWWLIDDSNATVMSSASGRMPPLTAAAARLAVEQTPGQALRLNGQRVVALQLGDTPWTLLRMRSESELLGDISAELLPFEAIALALLTVLLLSQALLKQRVIDPALSVMQYLYDRSRDEAAREPQLNDRWQPWINVVSATFAAQREARERERRSEAHKAAIVDHALAAIVTTTADGHVIEWNPAAERMFGRRRADVLGQDVAELIIPVRLRDAHRLGMAAAEARRHRQAGALESAPDREAQRRELMALRADGSELPVEMVLSHSELAGQLHFTAFIVDLTERRRADAELDRHREALRQSEKLGAMGGLLANVAHELNNPLAIVLGRAALLEGKAADGPLAADAARIREAAERCGRIVRTFLDMARSKPLQLRPVQLNELARAALDLLAHGLRTDAIELRLQLDPSLPPLPGDADRLGQLLLNLLVNAQQALSRQDGGLRLIGLSTGQTDTELWLRVEDNGAGISSAMREAVFEPFFTTKKEGEGTGLGLALCRSVAQEHGGSLSLVDDGQWGGACFELRLPRRGPPDAAMPAKG</sequence>
<keyword evidence="5" id="KW-0547">Nucleotide-binding</keyword>
<keyword evidence="3" id="KW-0597">Phosphoprotein</keyword>
<dbReference type="CDD" id="cd00082">
    <property type="entry name" value="HisKA"/>
    <property type="match status" value="1"/>
</dbReference>
<evidence type="ECO:0000256" key="7">
    <source>
        <dbReference type="ARBA" id="ARBA00022840"/>
    </source>
</evidence>
<dbReference type="SUPFAM" id="SSF55874">
    <property type="entry name" value="ATPase domain of HSP90 chaperone/DNA topoisomerase II/histidine kinase"/>
    <property type="match status" value="1"/>
</dbReference>
<evidence type="ECO:0000256" key="5">
    <source>
        <dbReference type="ARBA" id="ARBA00022741"/>
    </source>
</evidence>
<keyword evidence="8" id="KW-0902">Two-component regulatory system</keyword>
<dbReference type="PANTHER" id="PTHR43065:SF10">
    <property type="entry name" value="PEROXIDE STRESS-ACTIVATED HISTIDINE KINASE MAK3"/>
    <property type="match status" value="1"/>
</dbReference>
<keyword evidence="6" id="KW-0418">Kinase</keyword>
<dbReference type="InterPro" id="IPR003594">
    <property type="entry name" value="HATPase_dom"/>
</dbReference>
<feature type="domain" description="PAC" evidence="13">
    <location>
        <begin position="518"/>
        <end position="568"/>
    </location>
</feature>
<evidence type="ECO:0000256" key="3">
    <source>
        <dbReference type="ARBA" id="ARBA00022553"/>
    </source>
</evidence>
<dbReference type="Pfam" id="PF02518">
    <property type="entry name" value="HATPase_c"/>
    <property type="match status" value="1"/>
</dbReference>
<keyword evidence="9" id="KW-0175">Coiled coil</keyword>
<evidence type="ECO:0000256" key="8">
    <source>
        <dbReference type="ARBA" id="ARBA00023012"/>
    </source>
</evidence>
<keyword evidence="10" id="KW-1133">Transmembrane helix</keyword>
<dbReference type="PROSITE" id="PS50109">
    <property type="entry name" value="HIS_KIN"/>
    <property type="match status" value="1"/>
</dbReference>
<dbReference type="SMART" id="SM00387">
    <property type="entry name" value="HATPase_c"/>
    <property type="match status" value="1"/>
</dbReference>
<dbReference type="PROSITE" id="PS50112">
    <property type="entry name" value="PAS"/>
    <property type="match status" value="1"/>
</dbReference>
<dbReference type="InterPro" id="IPR004358">
    <property type="entry name" value="Sig_transdc_His_kin-like_C"/>
</dbReference>
<feature type="coiled-coil region" evidence="9">
    <location>
        <begin position="64"/>
        <end position="98"/>
    </location>
</feature>
<evidence type="ECO:0000256" key="10">
    <source>
        <dbReference type="SAM" id="Phobius"/>
    </source>
</evidence>
<dbReference type="PRINTS" id="PR00344">
    <property type="entry name" value="BCTRLSENSOR"/>
</dbReference>
<evidence type="ECO:0000259" key="11">
    <source>
        <dbReference type="PROSITE" id="PS50109"/>
    </source>
</evidence>
<dbReference type="InterPro" id="IPR000700">
    <property type="entry name" value="PAS-assoc_C"/>
</dbReference>
<organism evidence="14 15">
    <name type="scientific">Roseateles aquae</name>
    <dbReference type="NCBI Taxonomy" id="3077235"/>
    <lineage>
        <taxon>Bacteria</taxon>
        <taxon>Pseudomonadati</taxon>
        <taxon>Pseudomonadota</taxon>
        <taxon>Betaproteobacteria</taxon>
        <taxon>Burkholderiales</taxon>
        <taxon>Sphaerotilaceae</taxon>
        <taxon>Roseateles</taxon>
    </lineage>
</organism>
<dbReference type="InterPro" id="IPR036097">
    <property type="entry name" value="HisK_dim/P_sf"/>
</dbReference>
<keyword evidence="15" id="KW-1185">Reference proteome</keyword>
<dbReference type="SMART" id="SM00091">
    <property type="entry name" value="PAS"/>
    <property type="match status" value="1"/>
</dbReference>
<dbReference type="PANTHER" id="PTHR43065">
    <property type="entry name" value="SENSOR HISTIDINE KINASE"/>
    <property type="match status" value="1"/>
</dbReference>
<dbReference type="Gene3D" id="3.30.450.20">
    <property type="entry name" value="PAS domain"/>
    <property type="match status" value="1"/>
</dbReference>
<dbReference type="SUPFAM" id="SSF55785">
    <property type="entry name" value="PYP-like sensor domain (PAS domain)"/>
    <property type="match status" value="1"/>
</dbReference>
<protein>
    <recommendedName>
        <fullName evidence="2">histidine kinase</fullName>
        <ecNumber evidence="2">2.7.13.3</ecNumber>
    </recommendedName>
</protein>
<proteinExistence type="predicted"/>
<keyword evidence="10" id="KW-0812">Transmembrane</keyword>
<dbReference type="Pfam" id="PF00512">
    <property type="entry name" value="HisKA"/>
    <property type="match status" value="1"/>
</dbReference>
<comment type="catalytic activity">
    <reaction evidence="1">
        <text>ATP + protein L-histidine = ADP + protein N-phospho-L-histidine.</text>
        <dbReference type="EC" id="2.7.13.3"/>
    </reaction>
</comment>
<dbReference type="InterPro" id="IPR003661">
    <property type="entry name" value="HisK_dim/P_dom"/>
</dbReference>
<evidence type="ECO:0000256" key="4">
    <source>
        <dbReference type="ARBA" id="ARBA00022679"/>
    </source>
</evidence>
<evidence type="ECO:0000313" key="15">
    <source>
        <dbReference type="Proteomes" id="UP001246372"/>
    </source>
</evidence>
<dbReference type="Gene3D" id="1.10.287.130">
    <property type="match status" value="1"/>
</dbReference>
<feature type="domain" description="PAS" evidence="12">
    <location>
        <begin position="431"/>
        <end position="484"/>
    </location>
</feature>
<dbReference type="EC" id="2.7.13.3" evidence="2"/>
<evidence type="ECO:0000313" key="14">
    <source>
        <dbReference type="EMBL" id="MDT9000678.1"/>
    </source>
</evidence>
<dbReference type="NCBIfam" id="TIGR00229">
    <property type="entry name" value="sensory_box"/>
    <property type="match status" value="1"/>
</dbReference>
<comment type="caution">
    <text evidence="14">The sequence shown here is derived from an EMBL/GenBank/DDBJ whole genome shotgun (WGS) entry which is preliminary data.</text>
</comment>
<evidence type="ECO:0000259" key="12">
    <source>
        <dbReference type="PROSITE" id="PS50112"/>
    </source>
</evidence>
<dbReference type="PROSITE" id="PS50113">
    <property type="entry name" value="PAC"/>
    <property type="match status" value="1"/>
</dbReference>
<dbReference type="InterPro" id="IPR005467">
    <property type="entry name" value="His_kinase_dom"/>
</dbReference>
<feature type="transmembrane region" description="Helical" evidence="10">
    <location>
        <begin position="37"/>
        <end position="57"/>
    </location>
</feature>
<name>A0ABU3PDR4_9BURK</name>
<dbReference type="EMBL" id="JAVXZY010000006">
    <property type="protein sequence ID" value="MDT9000678.1"/>
    <property type="molecule type" value="Genomic_DNA"/>
</dbReference>
<dbReference type="Gene3D" id="3.30.565.10">
    <property type="entry name" value="Histidine kinase-like ATPase, C-terminal domain"/>
    <property type="match status" value="1"/>
</dbReference>
<dbReference type="InterPro" id="IPR000014">
    <property type="entry name" value="PAS"/>
</dbReference>
<dbReference type="InterPro" id="IPR036890">
    <property type="entry name" value="HATPase_C_sf"/>
</dbReference>
<evidence type="ECO:0000256" key="9">
    <source>
        <dbReference type="SAM" id="Coils"/>
    </source>
</evidence>
<dbReference type="SMART" id="SM00388">
    <property type="entry name" value="HisKA"/>
    <property type="match status" value="1"/>
</dbReference>
<keyword evidence="7" id="KW-0067">ATP-binding</keyword>
<keyword evidence="10" id="KW-0472">Membrane</keyword>
<dbReference type="Pfam" id="PF13426">
    <property type="entry name" value="PAS_9"/>
    <property type="match status" value="1"/>
</dbReference>
<evidence type="ECO:0000256" key="2">
    <source>
        <dbReference type="ARBA" id="ARBA00012438"/>
    </source>
</evidence>
<keyword evidence="4" id="KW-0808">Transferase</keyword>
<dbReference type="InterPro" id="IPR035965">
    <property type="entry name" value="PAS-like_dom_sf"/>
</dbReference>
<evidence type="ECO:0000256" key="6">
    <source>
        <dbReference type="ARBA" id="ARBA00022777"/>
    </source>
</evidence>